<dbReference type="GO" id="GO:0015074">
    <property type="term" value="P:DNA integration"/>
    <property type="evidence" value="ECO:0007669"/>
    <property type="project" value="InterPro"/>
</dbReference>
<dbReference type="Gene3D" id="3.30.420.10">
    <property type="entry name" value="Ribonuclease H-like superfamily/Ribonuclease H"/>
    <property type="match status" value="1"/>
</dbReference>
<dbReference type="EMBL" id="CAMAPF010000975">
    <property type="protein sequence ID" value="CAH9133254.1"/>
    <property type="molecule type" value="Genomic_DNA"/>
</dbReference>
<dbReference type="InterPro" id="IPR016197">
    <property type="entry name" value="Chromo-like_dom_sf"/>
</dbReference>
<evidence type="ECO:0000313" key="5">
    <source>
        <dbReference type="Proteomes" id="UP001152523"/>
    </source>
</evidence>
<dbReference type="Gene3D" id="2.40.50.40">
    <property type="match status" value="1"/>
</dbReference>
<feature type="domain" description="Integrase catalytic" evidence="3">
    <location>
        <begin position="1"/>
        <end position="150"/>
    </location>
</feature>
<gene>
    <name evidence="4" type="ORF">CEPIT_LOCUS32806</name>
</gene>
<dbReference type="InterPro" id="IPR000953">
    <property type="entry name" value="Chromo/chromo_shadow_dom"/>
</dbReference>
<sequence length="383" mass="43895">MDFVEGLPKVRGKTVILVVVDRLSKAAHFLPLAHPFTAISVAGFFFAEIFRLHGLPESIVSDHDKIFVSSFWKELFRLAGTKLAFSSAYHPQTDGQTEVVNRTLGMFLRCLTSDYPKEWVRWLPWVEYCYNTSYHTSLGDTPFRLVYGRDPPKLISYIPGTARLEGVEQALLSRDQLLAKARERLAQAQQHMKLQYDKTHRDLSFEVGDWVWLRIHPHRQLSLSRGNHKLLPKFHGPFQVQSRVGQAAYKLQLPPESRIHDVFHVSLLKPHKGNPPATMGTLPLLVNPPEESKPLAIIRNRLNHGCLEFLVQWQGKSLEEASWEPADTFRASYPDFELEDKLLVDEGSDVMDKFWGQTYQRRRMGQRGDRPEGIQSNKATESG</sequence>
<dbReference type="InterPro" id="IPR001584">
    <property type="entry name" value="Integrase_cat-core"/>
</dbReference>
<dbReference type="PANTHER" id="PTHR37984:SF5">
    <property type="entry name" value="PROTEIN NYNRIN-LIKE"/>
    <property type="match status" value="1"/>
</dbReference>
<evidence type="ECO:0008006" key="6">
    <source>
        <dbReference type="Google" id="ProtNLM"/>
    </source>
</evidence>
<proteinExistence type="predicted"/>
<dbReference type="PANTHER" id="PTHR37984">
    <property type="entry name" value="PROTEIN CBG26694"/>
    <property type="match status" value="1"/>
</dbReference>
<protein>
    <recommendedName>
        <fullName evidence="6">Integrase catalytic domain-containing protein</fullName>
    </recommendedName>
</protein>
<keyword evidence="5" id="KW-1185">Reference proteome</keyword>
<feature type="domain" description="Chromo" evidence="2">
    <location>
        <begin position="292"/>
        <end position="325"/>
    </location>
</feature>
<dbReference type="InterPro" id="IPR012337">
    <property type="entry name" value="RNaseH-like_sf"/>
</dbReference>
<dbReference type="InterPro" id="IPR036397">
    <property type="entry name" value="RNaseH_sf"/>
</dbReference>
<dbReference type="SUPFAM" id="SSF53098">
    <property type="entry name" value="Ribonuclease H-like"/>
    <property type="match status" value="1"/>
</dbReference>
<dbReference type="Pfam" id="PF24626">
    <property type="entry name" value="SH3_Tf2-1"/>
    <property type="match status" value="1"/>
</dbReference>
<evidence type="ECO:0000256" key="1">
    <source>
        <dbReference type="SAM" id="MobiDB-lite"/>
    </source>
</evidence>
<accession>A0AAV0FCB4</accession>
<dbReference type="InterPro" id="IPR056924">
    <property type="entry name" value="SH3_Tf2-1"/>
</dbReference>
<name>A0AAV0FCB4_9ASTE</name>
<dbReference type="AlphaFoldDB" id="A0AAV0FCB4"/>
<dbReference type="GO" id="GO:0003676">
    <property type="term" value="F:nucleic acid binding"/>
    <property type="evidence" value="ECO:0007669"/>
    <property type="project" value="InterPro"/>
</dbReference>
<reference evidence="4" key="1">
    <citation type="submission" date="2022-07" db="EMBL/GenBank/DDBJ databases">
        <authorList>
            <person name="Macas J."/>
            <person name="Novak P."/>
            <person name="Neumann P."/>
        </authorList>
    </citation>
    <scope>NUCLEOTIDE SEQUENCE</scope>
</reference>
<dbReference type="PROSITE" id="PS50013">
    <property type="entry name" value="CHROMO_2"/>
    <property type="match status" value="1"/>
</dbReference>
<dbReference type="PROSITE" id="PS50994">
    <property type="entry name" value="INTEGRASE"/>
    <property type="match status" value="1"/>
</dbReference>
<dbReference type="Proteomes" id="UP001152523">
    <property type="component" value="Unassembled WGS sequence"/>
</dbReference>
<evidence type="ECO:0000259" key="2">
    <source>
        <dbReference type="PROSITE" id="PS50013"/>
    </source>
</evidence>
<organism evidence="4 5">
    <name type="scientific">Cuscuta epithymum</name>
    <dbReference type="NCBI Taxonomy" id="186058"/>
    <lineage>
        <taxon>Eukaryota</taxon>
        <taxon>Viridiplantae</taxon>
        <taxon>Streptophyta</taxon>
        <taxon>Embryophyta</taxon>
        <taxon>Tracheophyta</taxon>
        <taxon>Spermatophyta</taxon>
        <taxon>Magnoliopsida</taxon>
        <taxon>eudicotyledons</taxon>
        <taxon>Gunneridae</taxon>
        <taxon>Pentapetalae</taxon>
        <taxon>asterids</taxon>
        <taxon>lamiids</taxon>
        <taxon>Solanales</taxon>
        <taxon>Convolvulaceae</taxon>
        <taxon>Cuscuteae</taxon>
        <taxon>Cuscuta</taxon>
        <taxon>Cuscuta subgen. Cuscuta</taxon>
    </lineage>
</organism>
<feature type="compositionally biased region" description="Polar residues" evidence="1">
    <location>
        <begin position="374"/>
        <end position="383"/>
    </location>
</feature>
<dbReference type="InterPro" id="IPR050951">
    <property type="entry name" value="Retrovirus_Pol_polyprotein"/>
</dbReference>
<dbReference type="SUPFAM" id="SSF54160">
    <property type="entry name" value="Chromo domain-like"/>
    <property type="match status" value="1"/>
</dbReference>
<comment type="caution">
    <text evidence="4">The sequence shown here is derived from an EMBL/GenBank/DDBJ whole genome shotgun (WGS) entry which is preliminary data.</text>
</comment>
<evidence type="ECO:0000259" key="3">
    <source>
        <dbReference type="PROSITE" id="PS50994"/>
    </source>
</evidence>
<evidence type="ECO:0000313" key="4">
    <source>
        <dbReference type="EMBL" id="CAH9133254.1"/>
    </source>
</evidence>
<feature type="region of interest" description="Disordered" evidence="1">
    <location>
        <begin position="360"/>
        <end position="383"/>
    </location>
</feature>